<comment type="caution">
    <text evidence="5">The sequence shown here is derived from an EMBL/GenBank/DDBJ whole genome shotgun (WGS) entry which is preliminary data.</text>
</comment>
<evidence type="ECO:0000256" key="4">
    <source>
        <dbReference type="SAM" id="SignalP"/>
    </source>
</evidence>
<comment type="similarity">
    <text evidence="1">Belongs to the bacterial solute-binding protein 1 family.</text>
</comment>
<evidence type="ECO:0000256" key="2">
    <source>
        <dbReference type="ARBA" id="ARBA00022448"/>
    </source>
</evidence>
<keyword evidence="2" id="KW-0813">Transport</keyword>
<dbReference type="AlphaFoldDB" id="A0A3A4MXV5"/>
<feature type="chain" id="PRO_5017226438" evidence="4">
    <location>
        <begin position="20"/>
        <end position="421"/>
    </location>
</feature>
<dbReference type="EMBL" id="QZKU01000142">
    <property type="protein sequence ID" value="RJP14828.1"/>
    <property type="molecule type" value="Genomic_DNA"/>
</dbReference>
<sequence length="421" mass="46687">MNKLLLPAILILIALPLSAGCSKQETETVTISFLDAEDKSGAWAEVIERFEAANPGIRVNLIEGPASTDTRRSQYAAALLAGDSTYDLIYLDVIWVAKFAEAGWLVPLDERFSPRMRENYLPGDIQASVYNGSIWRVPIRSDGGMLYYRKDLLERENISPPETFDELVSASKKLQDPPDLWGLIFMGKQYEGLTCVFLEILRGFGGDVIGPENDCLLDGPESISAFTWIHDVVFKHRIVPEAIRTYEENETLAAFISGRSVFMRNWPYAWKVCQEEGSAVKGKVGIIPMVHSSEESSSATLGGWGFGISKFSRHKDEAWKFASFASSTDALKIFALKQGGAPSLKPLYKDAELSALNPHYPQLYRVLLHAEPRPVKPQYAEISDAIQRHVSAVLTRMETPEQAASDATAEIDAILRRGPGN</sequence>
<dbReference type="GO" id="GO:0042956">
    <property type="term" value="P:maltodextrin transmembrane transport"/>
    <property type="evidence" value="ECO:0007669"/>
    <property type="project" value="TreeGrafter"/>
</dbReference>
<proteinExistence type="inferred from homology"/>
<evidence type="ECO:0000256" key="3">
    <source>
        <dbReference type="ARBA" id="ARBA00022729"/>
    </source>
</evidence>
<dbReference type="GO" id="GO:0015768">
    <property type="term" value="P:maltose transport"/>
    <property type="evidence" value="ECO:0007669"/>
    <property type="project" value="TreeGrafter"/>
</dbReference>
<dbReference type="CDD" id="cd14750">
    <property type="entry name" value="PBP2_TMBP"/>
    <property type="match status" value="1"/>
</dbReference>
<dbReference type="PANTHER" id="PTHR30061">
    <property type="entry name" value="MALTOSE-BINDING PERIPLASMIC PROTEIN"/>
    <property type="match status" value="1"/>
</dbReference>
<dbReference type="Gene3D" id="3.40.190.10">
    <property type="entry name" value="Periplasmic binding protein-like II"/>
    <property type="match status" value="2"/>
</dbReference>
<dbReference type="Pfam" id="PF01547">
    <property type="entry name" value="SBP_bac_1"/>
    <property type="match status" value="1"/>
</dbReference>
<protein>
    <submittedName>
        <fullName evidence="5">ABC transporter substrate-binding protein</fullName>
    </submittedName>
</protein>
<dbReference type="SUPFAM" id="SSF53850">
    <property type="entry name" value="Periplasmic binding protein-like II"/>
    <property type="match status" value="1"/>
</dbReference>
<keyword evidence="3 4" id="KW-0732">Signal</keyword>
<evidence type="ECO:0000313" key="6">
    <source>
        <dbReference type="Proteomes" id="UP000265882"/>
    </source>
</evidence>
<dbReference type="PANTHER" id="PTHR30061:SF50">
    <property type="entry name" value="MALTOSE_MALTODEXTRIN-BINDING PERIPLASMIC PROTEIN"/>
    <property type="match status" value="1"/>
</dbReference>
<accession>A0A3A4MXV5</accession>
<dbReference type="InterPro" id="IPR006059">
    <property type="entry name" value="SBP"/>
</dbReference>
<dbReference type="Proteomes" id="UP000265882">
    <property type="component" value="Unassembled WGS sequence"/>
</dbReference>
<evidence type="ECO:0000256" key="1">
    <source>
        <dbReference type="ARBA" id="ARBA00008520"/>
    </source>
</evidence>
<organism evidence="5 6">
    <name type="scientific">Abyssobacteria bacterium (strain SURF_5)</name>
    <dbReference type="NCBI Taxonomy" id="2093360"/>
    <lineage>
        <taxon>Bacteria</taxon>
        <taxon>Pseudomonadati</taxon>
        <taxon>Candidatus Hydrogenedentota</taxon>
        <taxon>Candidatus Abyssobacteria</taxon>
    </lineage>
</organism>
<dbReference type="GO" id="GO:1901982">
    <property type="term" value="F:maltose binding"/>
    <property type="evidence" value="ECO:0007669"/>
    <property type="project" value="TreeGrafter"/>
</dbReference>
<evidence type="ECO:0000313" key="5">
    <source>
        <dbReference type="EMBL" id="RJP14828.1"/>
    </source>
</evidence>
<feature type="signal peptide" evidence="4">
    <location>
        <begin position="1"/>
        <end position="19"/>
    </location>
</feature>
<name>A0A3A4MXV5_ABYX5</name>
<reference evidence="5 6" key="1">
    <citation type="journal article" date="2017" name="ISME J.">
        <title>Energy and carbon metabolisms in a deep terrestrial subsurface fluid microbial community.</title>
        <authorList>
            <person name="Momper L."/>
            <person name="Jungbluth S.P."/>
            <person name="Lee M.D."/>
            <person name="Amend J.P."/>
        </authorList>
    </citation>
    <scope>NUCLEOTIDE SEQUENCE [LARGE SCALE GENOMIC DNA]</scope>
    <source>
        <strain evidence="5">SURF_5</strain>
    </source>
</reference>
<dbReference type="GO" id="GO:0055052">
    <property type="term" value="C:ATP-binding cassette (ABC) transporter complex, substrate-binding subunit-containing"/>
    <property type="evidence" value="ECO:0007669"/>
    <property type="project" value="TreeGrafter"/>
</dbReference>
<dbReference type="PROSITE" id="PS51257">
    <property type="entry name" value="PROKAR_LIPOPROTEIN"/>
    <property type="match status" value="1"/>
</dbReference>
<gene>
    <name evidence="5" type="ORF">C4520_21020</name>
</gene>